<sequence>METAELGLRERKKVATRRALHEAAVRLAMEEGLDKLTVEAIADAATVSRRTFSNYFASKEEALLYGDRERVAALLGAVRARPRSEPPWTALTAATRDRFAEHGGPDPEWVAKARFIRSHDGLLTQQIAAFASFERDLVAEILNRMPQRERSATRARLMAACYLASLRVAMQSWLDQPDGPPAADVVGEVLDQAGAGFS</sequence>
<evidence type="ECO:0000256" key="2">
    <source>
        <dbReference type="ARBA" id="ARBA00023125"/>
    </source>
</evidence>
<dbReference type="Pfam" id="PF17754">
    <property type="entry name" value="TetR_C_14"/>
    <property type="match status" value="1"/>
</dbReference>
<name>A0A318LMX3_9PSEU</name>
<dbReference type="GO" id="GO:0000976">
    <property type="term" value="F:transcription cis-regulatory region binding"/>
    <property type="evidence" value="ECO:0007669"/>
    <property type="project" value="TreeGrafter"/>
</dbReference>
<dbReference type="PANTHER" id="PTHR30055:SF238">
    <property type="entry name" value="MYCOFACTOCIN BIOSYNTHESIS TRANSCRIPTIONAL REGULATOR MFTR-RELATED"/>
    <property type="match status" value="1"/>
</dbReference>
<proteinExistence type="predicted"/>
<dbReference type="InterPro" id="IPR001647">
    <property type="entry name" value="HTH_TetR"/>
</dbReference>
<reference evidence="6 7" key="1">
    <citation type="submission" date="2016-07" db="EMBL/GenBank/DDBJ databases">
        <title>Draft genome sequence of Prauserella sp. YIM 121212, isolated from alkaline soil.</title>
        <authorList>
            <person name="Ruckert C."/>
            <person name="Albersmeier A."/>
            <person name="Jiang C.-L."/>
            <person name="Jiang Y."/>
            <person name="Kalinowski J."/>
            <person name="Schneider O."/>
            <person name="Winkler A."/>
            <person name="Zotchev S.B."/>
        </authorList>
    </citation>
    <scope>NUCLEOTIDE SEQUENCE [LARGE SCALE GENOMIC DNA]</scope>
    <source>
        <strain evidence="6 7">YIM 121212</strain>
    </source>
</reference>
<evidence type="ECO:0000313" key="7">
    <source>
        <dbReference type="Proteomes" id="UP000247892"/>
    </source>
</evidence>
<dbReference type="OrthoDB" id="3296001at2"/>
<organism evidence="6 7">
    <name type="scientific">Prauserella flavalba</name>
    <dbReference type="NCBI Taxonomy" id="1477506"/>
    <lineage>
        <taxon>Bacteria</taxon>
        <taxon>Bacillati</taxon>
        <taxon>Actinomycetota</taxon>
        <taxon>Actinomycetes</taxon>
        <taxon>Pseudonocardiales</taxon>
        <taxon>Pseudonocardiaceae</taxon>
        <taxon>Prauserella</taxon>
    </lineage>
</organism>
<dbReference type="InterPro" id="IPR041347">
    <property type="entry name" value="MftR_C"/>
</dbReference>
<evidence type="ECO:0000259" key="5">
    <source>
        <dbReference type="PROSITE" id="PS50977"/>
    </source>
</evidence>
<dbReference type="PROSITE" id="PS50977">
    <property type="entry name" value="HTH_TETR_2"/>
    <property type="match status" value="1"/>
</dbReference>
<evidence type="ECO:0000313" key="6">
    <source>
        <dbReference type="EMBL" id="PXY35721.1"/>
    </source>
</evidence>
<dbReference type="InterPro" id="IPR023772">
    <property type="entry name" value="DNA-bd_HTH_TetR-type_CS"/>
</dbReference>
<dbReference type="EMBL" id="MASU01000005">
    <property type="protein sequence ID" value="PXY35721.1"/>
    <property type="molecule type" value="Genomic_DNA"/>
</dbReference>
<dbReference type="Gene3D" id="1.10.10.60">
    <property type="entry name" value="Homeodomain-like"/>
    <property type="match status" value="1"/>
</dbReference>
<dbReference type="PROSITE" id="PS01081">
    <property type="entry name" value="HTH_TETR_1"/>
    <property type="match status" value="1"/>
</dbReference>
<dbReference type="SUPFAM" id="SSF46689">
    <property type="entry name" value="Homeodomain-like"/>
    <property type="match status" value="1"/>
</dbReference>
<keyword evidence="7" id="KW-1185">Reference proteome</keyword>
<dbReference type="PANTHER" id="PTHR30055">
    <property type="entry name" value="HTH-TYPE TRANSCRIPTIONAL REGULATOR RUTR"/>
    <property type="match status" value="1"/>
</dbReference>
<evidence type="ECO:0000256" key="4">
    <source>
        <dbReference type="PROSITE-ProRule" id="PRU00335"/>
    </source>
</evidence>
<gene>
    <name evidence="6" type="ORF">BA062_09510</name>
</gene>
<evidence type="ECO:0000256" key="1">
    <source>
        <dbReference type="ARBA" id="ARBA00023015"/>
    </source>
</evidence>
<dbReference type="RefSeq" id="WP_110335727.1">
    <property type="nucleotide sequence ID" value="NZ_JBHVKT010000024.1"/>
</dbReference>
<dbReference type="InterPro" id="IPR009057">
    <property type="entry name" value="Homeodomain-like_sf"/>
</dbReference>
<dbReference type="AlphaFoldDB" id="A0A318LMX3"/>
<dbReference type="Gene3D" id="1.10.357.10">
    <property type="entry name" value="Tetracycline Repressor, domain 2"/>
    <property type="match status" value="1"/>
</dbReference>
<dbReference type="Pfam" id="PF00440">
    <property type="entry name" value="TetR_N"/>
    <property type="match status" value="1"/>
</dbReference>
<feature type="domain" description="HTH tetR-type" evidence="5">
    <location>
        <begin position="14"/>
        <end position="74"/>
    </location>
</feature>
<dbReference type="InterPro" id="IPR050109">
    <property type="entry name" value="HTH-type_TetR-like_transc_reg"/>
</dbReference>
<keyword evidence="2 4" id="KW-0238">DNA-binding</keyword>
<keyword evidence="3" id="KW-0804">Transcription</keyword>
<accession>A0A318LMX3</accession>
<dbReference type="Proteomes" id="UP000247892">
    <property type="component" value="Unassembled WGS sequence"/>
</dbReference>
<dbReference type="GO" id="GO:0003700">
    <property type="term" value="F:DNA-binding transcription factor activity"/>
    <property type="evidence" value="ECO:0007669"/>
    <property type="project" value="TreeGrafter"/>
</dbReference>
<keyword evidence="1" id="KW-0805">Transcription regulation</keyword>
<protein>
    <submittedName>
        <fullName evidence="6">TetR family transcriptional regulator</fullName>
    </submittedName>
</protein>
<feature type="DNA-binding region" description="H-T-H motif" evidence="4">
    <location>
        <begin position="37"/>
        <end position="56"/>
    </location>
</feature>
<evidence type="ECO:0000256" key="3">
    <source>
        <dbReference type="ARBA" id="ARBA00023163"/>
    </source>
</evidence>
<comment type="caution">
    <text evidence="6">The sequence shown here is derived from an EMBL/GenBank/DDBJ whole genome shotgun (WGS) entry which is preliminary data.</text>
</comment>